<dbReference type="InterPro" id="IPR015421">
    <property type="entry name" value="PyrdxlP-dep_Trfase_major"/>
</dbReference>
<dbReference type="Gene3D" id="3.90.1150.10">
    <property type="entry name" value="Aspartate Aminotransferase, domain 1"/>
    <property type="match status" value="1"/>
</dbReference>
<dbReference type="Proteomes" id="UP000199470">
    <property type="component" value="Unassembled WGS sequence"/>
</dbReference>
<feature type="modified residue" description="N6-(pyridoxal phosphate)lysine" evidence="3">
    <location>
        <position position="184"/>
    </location>
</feature>
<evidence type="ECO:0000256" key="4">
    <source>
        <dbReference type="RuleBase" id="RU004508"/>
    </source>
</evidence>
<dbReference type="Gene3D" id="3.40.640.10">
    <property type="entry name" value="Type I PLP-dependent aspartate aminotransferase-like (Major domain)"/>
    <property type="match status" value="1"/>
</dbReference>
<protein>
    <recommendedName>
        <fullName evidence="7">dTDP-4-amino-4,6-dideoxygalactose transaminase</fullName>
    </recommendedName>
</protein>
<keyword evidence="6" id="KW-1185">Reference proteome</keyword>
<dbReference type="SUPFAM" id="SSF53383">
    <property type="entry name" value="PLP-dependent transferases"/>
    <property type="match status" value="1"/>
</dbReference>
<dbReference type="Pfam" id="PF01041">
    <property type="entry name" value="DegT_DnrJ_EryC1"/>
    <property type="match status" value="1"/>
</dbReference>
<dbReference type="GO" id="GO:0030170">
    <property type="term" value="F:pyridoxal phosphate binding"/>
    <property type="evidence" value="ECO:0007669"/>
    <property type="project" value="TreeGrafter"/>
</dbReference>
<gene>
    <name evidence="5" type="ORF">SAMN02982985_02018</name>
</gene>
<dbReference type="GO" id="GO:0008483">
    <property type="term" value="F:transaminase activity"/>
    <property type="evidence" value="ECO:0007669"/>
    <property type="project" value="TreeGrafter"/>
</dbReference>
<keyword evidence="3 4" id="KW-0663">Pyridoxal phosphate</keyword>
<reference evidence="5 6" key="1">
    <citation type="submission" date="2016-10" db="EMBL/GenBank/DDBJ databases">
        <authorList>
            <person name="de Groot N.N."/>
        </authorList>
    </citation>
    <scope>NUCLEOTIDE SEQUENCE [LARGE SCALE GENOMIC DNA]</scope>
    <source>
        <strain evidence="5 6">ATCC 43154</strain>
    </source>
</reference>
<dbReference type="STRING" id="758825.SAMN02982985_02018"/>
<evidence type="ECO:0000313" key="6">
    <source>
        <dbReference type="Proteomes" id="UP000199470"/>
    </source>
</evidence>
<dbReference type="GO" id="GO:0000271">
    <property type="term" value="P:polysaccharide biosynthetic process"/>
    <property type="evidence" value="ECO:0007669"/>
    <property type="project" value="TreeGrafter"/>
</dbReference>
<dbReference type="RefSeq" id="WP_093387087.1">
    <property type="nucleotide sequence ID" value="NZ_FOTW01000009.1"/>
</dbReference>
<dbReference type="InterPro" id="IPR000653">
    <property type="entry name" value="DegT/StrS_aminotransferase"/>
</dbReference>
<evidence type="ECO:0000256" key="2">
    <source>
        <dbReference type="PIRSR" id="PIRSR000390-1"/>
    </source>
</evidence>
<name>A0A1I4LKQ2_9BURK</name>
<dbReference type="PIRSF" id="PIRSF000390">
    <property type="entry name" value="PLP_StrS"/>
    <property type="match status" value="1"/>
</dbReference>
<dbReference type="EMBL" id="FOTW01000009">
    <property type="protein sequence ID" value="SFL91614.1"/>
    <property type="molecule type" value="Genomic_DNA"/>
</dbReference>
<dbReference type="PANTHER" id="PTHR30244">
    <property type="entry name" value="TRANSAMINASE"/>
    <property type="match status" value="1"/>
</dbReference>
<evidence type="ECO:0000313" key="5">
    <source>
        <dbReference type="EMBL" id="SFL91614.1"/>
    </source>
</evidence>
<accession>A0A1I4LKQ2</accession>
<comment type="similarity">
    <text evidence="1 4">Belongs to the DegT/DnrJ/EryC1 family.</text>
</comment>
<proteinExistence type="inferred from homology"/>
<sequence length="373" mass="39658">MQASPLNFAQPVLDAQTIQDVSAVLQSNWIATGPKVAALEAALSARFGGRPTRLLTSATGAMEVALRVCGIGPGDEVITSAQSFFSTMNMIVKVGARPVFVDCVLPSRAIDLAQVEAAITPRSKAIMPTHFPGSLVDMDALYALARRHGLRVIEDAALVQGSCWNGQAVGGFGDIATFSFHPNKNMTTIEGGAIVLASEDEAKRVDIERFHGIARLPDGTRDVVAACGKFNMSDVSAAIGLRQLAQLDGFLATRAALVARYFERFPAIAGAMLPPRGMARQSWNMFCVMLPFETMALDRKQVRDALQQRGIATGISYEALHTTTLGRGLGYAEGDFPNAERVGRQTVTLPLHAAMTAADVDRVCAAVAQIVAG</sequence>
<evidence type="ECO:0008006" key="7">
    <source>
        <dbReference type="Google" id="ProtNLM"/>
    </source>
</evidence>
<feature type="active site" description="Proton acceptor" evidence="2">
    <location>
        <position position="184"/>
    </location>
</feature>
<dbReference type="PANTHER" id="PTHR30244:SF34">
    <property type="entry name" value="DTDP-4-AMINO-4,6-DIDEOXYGALACTOSE TRANSAMINASE"/>
    <property type="match status" value="1"/>
</dbReference>
<organism evidence="5 6">
    <name type="scientific">Rugamonas rubra</name>
    <dbReference type="NCBI Taxonomy" id="758825"/>
    <lineage>
        <taxon>Bacteria</taxon>
        <taxon>Pseudomonadati</taxon>
        <taxon>Pseudomonadota</taxon>
        <taxon>Betaproteobacteria</taxon>
        <taxon>Burkholderiales</taxon>
        <taxon>Oxalobacteraceae</taxon>
        <taxon>Telluria group</taxon>
        <taxon>Rugamonas</taxon>
    </lineage>
</organism>
<evidence type="ECO:0000256" key="3">
    <source>
        <dbReference type="PIRSR" id="PIRSR000390-2"/>
    </source>
</evidence>
<dbReference type="InterPro" id="IPR015422">
    <property type="entry name" value="PyrdxlP-dep_Trfase_small"/>
</dbReference>
<dbReference type="AlphaFoldDB" id="A0A1I4LKQ2"/>
<dbReference type="CDD" id="cd00616">
    <property type="entry name" value="AHBA_syn"/>
    <property type="match status" value="1"/>
</dbReference>
<evidence type="ECO:0000256" key="1">
    <source>
        <dbReference type="ARBA" id="ARBA00037999"/>
    </source>
</evidence>
<dbReference type="OrthoDB" id="9804264at2"/>
<dbReference type="InterPro" id="IPR015424">
    <property type="entry name" value="PyrdxlP-dep_Trfase"/>
</dbReference>